<name>A0AAU9UJ03_EUPED</name>
<reference evidence="1" key="1">
    <citation type="submission" date="2022-03" db="EMBL/GenBank/DDBJ databases">
        <authorList>
            <person name="Tunstrom K."/>
        </authorList>
    </citation>
    <scope>NUCLEOTIDE SEQUENCE</scope>
</reference>
<protein>
    <submittedName>
        <fullName evidence="1">Uncharacterized protein</fullName>
    </submittedName>
</protein>
<evidence type="ECO:0000313" key="1">
    <source>
        <dbReference type="EMBL" id="CAH2097695.1"/>
    </source>
</evidence>
<keyword evidence="2" id="KW-1185">Reference proteome</keyword>
<organism evidence="1 2">
    <name type="scientific">Euphydryas editha</name>
    <name type="common">Edith's checkerspot</name>
    <dbReference type="NCBI Taxonomy" id="104508"/>
    <lineage>
        <taxon>Eukaryota</taxon>
        <taxon>Metazoa</taxon>
        <taxon>Ecdysozoa</taxon>
        <taxon>Arthropoda</taxon>
        <taxon>Hexapoda</taxon>
        <taxon>Insecta</taxon>
        <taxon>Pterygota</taxon>
        <taxon>Neoptera</taxon>
        <taxon>Endopterygota</taxon>
        <taxon>Lepidoptera</taxon>
        <taxon>Glossata</taxon>
        <taxon>Ditrysia</taxon>
        <taxon>Papilionoidea</taxon>
        <taxon>Nymphalidae</taxon>
        <taxon>Nymphalinae</taxon>
        <taxon>Euphydryas</taxon>
    </lineage>
</organism>
<sequence length="98" mass="11047">MANNTYTNHNVIILVFITLGHKISEYHVKGTLKTKENGPAFANIDNLFQDIQPSILEWGATGAFHDSSQLERGSYDIEHETASVTKSVLKQHLILDFY</sequence>
<evidence type="ECO:0000313" key="2">
    <source>
        <dbReference type="Proteomes" id="UP001153954"/>
    </source>
</evidence>
<comment type="caution">
    <text evidence="1">The sequence shown here is derived from an EMBL/GenBank/DDBJ whole genome shotgun (WGS) entry which is preliminary data.</text>
</comment>
<accession>A0AAU9UJ03</accession>
<dbReference type="Proteomes" id="UP001153954">
    <property type="component" value="Unassembled WGS sequence"/>
</dbReference>
<dbReference type="AlphaFoldDB" id="A0AAU9UJ03"/>
<dbReference type="EMBL" id="CAKOGL010000018">
    <property type="protein sequence ID" value="CAH2097695.1"/>
    <property type="molecule type" value="Genomic_DNA"/>
</dbReference>
<proteinExistence type="predicted"/>
<gene>
    <name evidence="1" type="ORF">EEDITHA_LOCUS12887</name>
</gene>